<feature type="domain" description="AAA+ ATPase" evidence="14">
    <location>
        <begin position="1790"/>
        <end position="2027"/>
    </location>
</feature>
<protein>
    <recommendedName>
        <fullName evidence="3">Dynein heavy chain, cytoplasmic</fullName>
    </recommendedName>
</protein>
<dbReference type="FunFam" id="3.40.50.300:FF:000996">
    <property type="entry name" value="Cytoplasmic dynein heavy chain"/>
    <property type="match status" value="1"/>
</dbReference>
<proteinExistence type="inferred from homology"/>
<reference evidence="15 16" key="1">
    <citation type="submission" date="2014-07" db="EMBL/GenBank/DDBJ databases">
        <title>Genomic and transcriptomic analysis on Apis cerana provide comprehensive insights into honey bee biology.</title>
        <authorList>
            <person name="Diao Q."/>
            <person name="Sun L."/>
            <person name="Zheng H."/>
            <person name="Zheng H."/>
            <person name="Xu S."/>
            <person name="Wang S."/>
            <person name="Zeng Z."/>
            <person name="Hu F."/>
            <person name="Su S."/>
            <person name="Wu J."/>
        </authorList>
    </citation>
    <scope>NUCLEOTIDE SEQUENCE [LARGE SCALE GENOMIC DNA]</scope>
    <source>
        <tissue evidence="15">Pupae without intestine</tissue>
    </source>
</reference>
<dbReference type="GO" id="GO:0030473">
    <property type="term" value="P:nuclear migration along microtubule"/>
    <property type="evidence" value="ECO:0007669"/>
    <property type="project" value="UniProtKB-ARBA"/>
</dbReference>
<dbReference type="Pfam" id="PF18198">
    <property type="entry name" value="AAA_lid_11"/>
    <property type="match status" value="1"/>
</dbReference>
<dbReference type="GO" id="GO:0000070">
    <property type="term" value="P:mitotic sister chromatid segregation"/>
    <property type="evidence" value="ECO:0007669"/>
    <property type="project" value="UniProtKB-ARBA"/>
</dbReference>
<evidence type="ECO:0000256" key="4">
    <source>
        <dbReference type="ARBA" id="ARBA00022490"/>
    </source>
</evidence>
<keyword evidence="11" id="KW-0505">Motor protein</keyword>
<keyword evidence="12" id="KW-0206">Cytoskeleton</keyword>
<accession>A0A2A3EC30</accession>
<dbReference type="PANTHER" id="PTHR45703:SF22">
    <property type="entry name" value="DYNEIN CYTOPLASMIC 2 HEAVY CHAIN 1"/>
    <property type="match status" value="1"/>
</dbReference>
<keyword evidence="4" id="KW-0963">Cytoplasm</keyword>
<keyword evidence="9" id="KW-0243">Dynein</keyword>
<keyword evidence="8" id="KW-0067">ATP-binding</keyword>
<dbReference type="Gene3D" id="1.20.58.1120">
    <property type="match status" value="1"/>
</dbReference>
<dbReference type="GO" id="GO:0030286">
    <property type="term" value="C:dynein complex"/>
    <property type="evidence" value="ECO:0007669"/>
    <property type="project" value="UniProtKB-KW"/>
</dbReference>
<dbReference type="InterPro" id="IPR024743">
    <property type="entry name" value="Dynein_HC_stalk"/>
</dbReference>
<dbReference type="InterPro" id="IPR042219">
    <property type="entry name" value="AAA_lid_11_sf"/>
</dbReference>
<keyword evidence="16" id="KW-1185">Reference proteome</keyword>
<keyword evidence="7" id="KW-0547">Nucleotide-binding</keyword>
<sequence length="3985" mass="447861">MVVLDKRRSLIVSTAGHFFGVPLKDNDTIRDEEEVLDNFLDRASYRILCAQPVDEEEKKMQLKLSNELPIGRNTLVFFKLTEASVTEKNFHDLVHVMTTGCGKGSTLIEALRQVWAPTLRSSGLDSSYLKKLEENLLGSSAASSVHEEENYWRKIWENAKRSHDKMIYGEGVKILRSIRAELERAAVASDGLISVDDAVEVVSGYVDDLWKLGDLVYTEERMKSFLDVIGNEVVSLVKNSIEEIRTTDDRVKIEAISNGAAICEKWTDMVEKFTTLFWPHHSLHSWKGTNYIPERCSRVGKRLRQIGELRAQYRQLTRLLTSNERSGLGTDNLMQCLDDIRVVFDDDDKGIEWNRLKRRVEEGLAPAEERVALKLKSQIADATTPNFLLAEFRRYFELLKRDGLKRVLRGERETLLSAYGDLIENCLVGPDTSDLLDSPRILQEVQAARSAELRLESLNKLGKELLADLPGYGEISERLITALKDVERKRQSFVDTWTEETKDAVTRKELTLGTDSAVVELTGTSMMRVTYDPRLMTLIREARALSSQGVELPREVRDLIERAGTLAGRARALQQVATFHNTIGDRMVPSQRPLMLTTALELARAVQEQSGVAWSEPQAVDAYTARLKELVRKFAQQNSELAAKHGSLRDLVSSLLKGETVNMIGNQNAWKDALMNMRTIVDTVEVEYGNTKAWKLHWDRQLLKALGVAYRLKGKSPQEWTRAFKDAKQWAQEVGRLRGSEVKIWCINVDTSTTRNDLESASRRYWERLCSDLRVEASSRLVAIVEFLSSATKELERRPRNVEEVGLAYEAHARIEAQSSGMAEEMEAIAGLSKVMAAWTSEKLEGVSAAYTAWQDLAGRLERYKSVIDRELEDAKVNLRHRAIALRDEIERWQAKWSSKPEILTLDWIISMKERWTYLKEQLDVLRNDCRKIDLKIDDVLESNEDNINRLEVELEIEESNCRFQVEFMEELKNQEDEEWAVARRRLPRLHDWLDSWENRIRVQLKDQLKEQLMDGKDGNFEVDTFVGRKVREMRGTIEWLQLLRGDEIAEEHWGELMPLLGLRDVRNARDITLGHLLRSAKKIEENVDKIKEITKKAAAESGIRQGLMELESWEASAHLQLQQSKDSKNTGILLVEEYGSLLARAGELRLLLEGAKGATGYERFAARVARCEAGLSEVEERIKVLSTIQRKWVYLEPVYEGGAAPNDTGRWSRANKEFRYLMGEVSRDPRVSSLRRLPLSSFTSLKDLLDRCQKSLDEYLEEKRSSYPRLYFLSDEDLLELVSASGRGLEAHLSKLYQGVGSIIKNDNGLTAVVSPEGEVLRLSNPVDLRDPLPQWLSNLEEGMKNSLRQSLEKCLVDSTPDPSSYPTQILLLSERIRFTERCEVALKEGSTALKKLVEYLETQRARYRGLEDAGDKLTALKARGLLLDTVHHLEIARNLLNVVQREESAVWTWQRQLRSYRTDKETVIRCAGAEFLYRFEYQGAAVGLVQTPLTERCFLALTQAMKLGLGGSPTGPAGTGKTESVKALGAILGRLVLVFNCDEGMDAGSMRRILGGLAQAGAWGCFDEFNRLEEETLSAVAMLVRPLQEAVRDGSSQVLLGDQKVNLDPHCCVFITMNPAGSEYGGRRKLPDSLARLFRPIGMAHPDRSDIVKALLECAGFLDASTLAKQLVETLDIAEILLSNQPHYDWGLRALRSVLDAISTRTDLDETSRLVAAIRSSTLPKLTEEDTPRFLSLLKDVFPTADPSSSTFIERKDLQNVLFELCAEQELGKEMANRCIQLNDQLKSRTGVAIVGPPGCGKTTIRKLLFEALTKIGETVVQFHVFPGAMPKSRLLGRVDPQTREWKEGLLSNAVATAGDSTTWIILNGDVEPDWAEALNSALDDNRLLTLPNGVGVKLGYGTKFIFETHKLASASPATVSRLGVVHLGSTSSSSLLLTSRLNALPEAAKELANSHLCSCVEECLKINADVSSASGLMDSVFCHLKNSRTSISASYALLASLCSQIRKESTRDELARLIYQLTDCWCPNQQKPCSVLYNQNTDRLETVGDADESIDTDDGPVSLSGDMKGALSSVLPWINSNQSIMIRGPEGCGKSALISVILSSIRNIEQSTLIKGSSLYGPQDLVTKLKRNCVQLNSSSHGRTYKPRNGSRIILILEDLHLASKDLQELVRELIQEGGFHEEDLEFARVSLTIICTADATTRLHPRLEALLSTRYLPYPNSKDIAAILELHLRDSLKGDRVMIESWITQMVPVMLDAFRSIKSSHGTFVDWTPKDLILWADSLKYYPSPEDESNITRHLLDAGRRMFHPSWTFGTNLRGVILIGRPGAGRKSAVRLAATYSSLRLIDSGPGRGRMSVKTAVQAAGIDGEPTLLLLEEHHMREAGLAVLASAIVSRGELPGLFTVEELDGLIAPLADVARKEDFSGMLEQYLYYRLRKYLRVAIMVDTAELRSPWLSRSGLHRHCVTIGPGLGSEWWSWEGPLTEIACQQNGLDIEDSEETLAGIKELVKAHLQAPRQQRAPARFFALLYTWKHLHVTWSEEVEQKLNSLEAGVGKLKEAGEQVAKLEDEVSKQRQELEAEQGRANAALEQITATMRGATGQRGEMANLKAETELESAELARRKADIEEELGKVEPLVEQAAQAVAGISADALAEVRSLRAPPAPVRDVLEGVLRLMGIKDTSWNSMKTFLAKRGIKDEIRTWDARRSTPSSLEAVAKLVKERPESFEEKTAKRASVAAAPLAAWVLANLQYGQVLQQVAPLEREQRQLAERLSAAEAQIGKLAAGLNTVESRVAQLQEELAEHSRGAAALQLRAETTEARLATARALLQKLDTEHRNWQEQLEELNSRKQRLDVEAAKVASLLVYEDTGKDDKWKKSAIDLLITERERLLWRAQGLPVDTGSLVGASCALRGPLVPIFVDPSGVAVSWLKNNIGSRIEITKPEDGKFLTTLELAVRFGKPLLVEEIVEFPSILLPLLRRRPLKLGERTLPAPQGFKLFLATRRDKLDGFPKEVDAVLFKIALGAGSKSLAERFVEKVLLKETPKLASQRREALEREEKLSGERDTARLDLLAQLATARGQDLLQESEGSEGGLLSSLEATQSKAKEIALALEESRRSLEDVTRRANEHERLAKFAANLYKTVRGLTALNPLYVFSAEAFTDIYLEAEDYRKTILSQDKKEQEKLVEKRLIQLSLHYCSKAVYREHRLPVALQLALSLNSVPDVERNFLLGEIPLNGDEDSDYKVPDWVPEERRLSVRTLALAFPQITARMTPSWLKDVSNIYAERNLTTFQKVLIIKTLRPDYLHTALSKLAAEVLGMKDLAPPHWSLRKVAEHETTYPVLLLLSPGADPGSELRALANNRVASTTGFVEVSLGQGQVVQAELALENACRLDFLKFNDHKKKKRNKNYFSQHTLSNKKQGKTNQHCLPNRNGNWILLSNLHLALNWLPRLESLLRSPMCTANKNPATRIWLTTEECLGFYPSLAGLCLKLAYEPPEGVKRNVKRSLHQLHQKHENAMNVPGSLLLSWLHATLQERRKFVPQGWIRSYEWNESDLEAAYELVVRKMDDGKRSEKDKDGNWQTGRGLLDVAIYGGRLQDDYDMGALRSIVRDVWSSEVFGGRRKLAGVLRVANDSFEDVVKALEHVSDNDSPKERFGLPANAHRAWERTAAEAALLHLKGVLIKVSGNDDKNSKKMEMKIQRDLKELIDRNGSIFGSSKVEQEKNKNPLKNFFIDEMNLTKKTLNLIRVDMESARFENTKIQKLVLLNPYFVTGLKLENQAPVSIFNFQTPKHWMENWKYGPNEILSFVKGLLLRHQALERFLSEFLPVVDMSRLARPRAFLTVLKQHTARETRQPMENLRLCVNWFENDRKDDWKISLVVEGLLISGAVIEDGTLKDLDANAASIATAPTCQIAFLPENCTEDKARDKIDYHSGNDVKDIVNIPVYANSQRDVLICSLPVGCLREEHDNWLRRGVAFHLKLT</sequence>
<dbReference type="Gene3D" id="1.10.8.710">
    <property type="match status" value="1"/>
</dbReference>
<dbReference type="Pfam" id="PF12777">
    <property type="entry name" value="MT"/>
    <property type="match status" value="1"/>
</dbReference>
<dbReference type="SUPFAM" id="SSF52540">
    <property type="entry name" value="P-loop containing nucleoside triphosphate hydrolases"/>
    <property type="match status" value="3"/>
</dbReference>
<dbReference type="SMART" id="SM00382">
    <property type="entry name" value="AAA"/>
    <property type="match status" value="3"/>
</dbReference>
<dbReference type="Pfam" id="PF18199">
    <property type="entry name" value="Dynein_C"/>
    <property type="match status" value="1"/>
</dbReference>
<dbReference type="InterPro" id="IPR027417">
    <property type="entry name" value="P-loop_NTPase"/>
</dbReference>
<dbReference type="GO" id="GO:1902850">
    <property type="term" value="P:microtubule cytoskeleton organization involved in mitosis"/>
    <property type="evidence" value="ECO:0007669"/>
    <property type="project" value="UniProtKB-ARBA"/>
</dbReference>
<dbReference type="Gene3D" id="1.20.920.20">
    <property type="match status" value="1"/>
</dbReference>
<dbReference type="InterPro" id="IPR013602">
    <property type="entry name" value="Dynein_heavy_linker"/>
</dbReference>
<feature type="domain" description="AAA+ ATPase" evidence="14">
    <location>
        <begin position="1512"/>
        <end position="1649"/>
    </location>
</feature>
<dbReference type="InterPro" id="IPR003593">
    <property type="entry name" value="AAA+_ATPase"/>
</dbReference>
<dbReference type="Pfam" id="PF12781">
    <property type="entry name" value="AAA_9"/>
    <property type="match status" value="1"/>
</dbReference>
<dbReference type="InterPro" id="IPR041228">
    <property type="entry name" value="Dynein_C"/>
</dbReference>
<dbReference type="InterPro" id="IPR041658">
    <property type="entry name" value="AAA_lid_11"/>
</dbReference>
<comment type="similarity">
    <text evidence="2">Belongs to the dynein heavy chain family.</text>
</comment>
<dbReference type="GO" id="GO:0005524">
    <property type="term" value="F:ATP binding"/>
    <property type="evidence" value="ECO:0007669"/>
    <property type="project" value="UniProtKB-KW"/>
</dbReference>
<dbReference type="GO" id="GO:0051959">
    <property type="term" value="F:dynein light intermediate chain binding"/>
    <property type="evidence" value="ECO:0007669"/>
    <property type="project" value="InterPro"/>
</dbReference>
<feature type="domain" description="AAA+ ATPase" evidence="14">
    <location>
        <begin position="2083"/>
        <end position="2226"/>
    </location>
</feature>
<dbReference type="Gene3D" id="1.20.140.100">
    <property type="entry name" value="Dynein heavy chain, N-terminal domain 2"/>
    <property type="match status" value="1"/>
</dbReference>
<evidence type="ECO:0000313" key="15">
    <source>
        <dbReference type="EMBL" id="PBC29034.1"/>
    </source>
</evidence>
<dbReference type="InterPro" id="IPR013594">
    <property type="entry name" value="Dynein_heavy_tail"/>
</dbReference>
<dbReference type="InterPro" id="IPR043160">
    <property type="entry name" value="Dynein_C_barrel"/>
</dbReference>
<dbReference type="Pfam" id="PF08393">
    <property type="entry name" value="DHC_N2"/>
    <property type="match status" value="1"/>
</dbReference>
<dbReference type="GO" id="GO:0005938">
    <property type="term" value="C:cell cortex"/>
    <property type="evidence" value="ECO:0007669"/>
    <property type="project" value="UniProtKB-ARBA"/>
</dbReference>
<dbReference type="GO" id="GO:0045505">
    <property type="term" value="F:dynein intermediate chain binding"/>
    <property type="evidence" value="ECO:0007669"/>
    <property type="project" value="InterPro"/>
</dbReference>
<dbReference type="Pfam" id="PF08385">
    <property type="entry name" value="DHC_N1"/>
    <property type="match status" value="1"/>
</dbReference>
<dbReference type="GO" id="GO:0000235">
    <property type="term" value="C:astral microtubule"/>
    <property type="evidence" value="ECO:0007669"/>
    <property type="project" value="UniProtKB-ARBA"/>
</dbReference>
<dbReference type="InterPro" id="IPR026983">
    <property type="entry name" value="DHC"/>
</dbReference>
<keyword evidence="5" id="KW-0493">Microtubule</keyword>
<dbReference type="InterPro" id="IPR035706">
    <property type="entry name" value="AAA_9"/>
</dbReference>
<name>A0A2A3EC30_APICC</name>
<organism evidence="15 16">
    <name type="scientific">Apis cerana cerana</name>
    <name type="common">Oriental honeybee</name>
    <dbReference type="NCBI Taxonomy" id="94128"/>
    <lineage>
        <taxon>Eukaryota</taxon>
        <taxon>Metazoa</taxon>
        <taxon>Ecdysozoa</taxon>
        <taxon>Arthropoda</taxon>
        <taxon>Hexapoda</taxon>
        <taxon>Insecta</taxon>
        <taxon>Pterygota</taxon>
        <taxon>Neoptera</taxon>
        <taxon>Endopterygota</taxon>
        <taxon>Hymenoptera</taxon>
        <taxon>Apocrita</taxon>
        <taxon>Aculeata</taxon>
        <taxon>Apoidea</taxon>
        <taxon>Anthophila</taxon>
        <taxon>Apidae</taxon>
        <taxon>Apis</taxon>
    </lineage>
</organism>
<evidence type="ECO:0000256" key="11">
    <source>
        <dbReference type="ARBA" id="ARBA00023175"/>
    </source>
</evidence>
<dbReference type="GO" id="GO:0008569">
    <property type="term" value="F:minus-end-directed microtubule motor activity"/>
    <property type="evidence" value="ECO:0007669"/>
    <property type="project" value="InterPro"/>
</dbReference>
<evidence type="ECO:0000256" key="13">
    <source>
        <dbReference type="SAM" id="Coils"/>
    </source>
</evidence>
<dbReference type="Gene3D" id="3.40.50.300">
    <property type="entry name" value="P-loop containing nucleotide triphosphate hydrolases"/>
    <property type="match status" value="6"/>
</dbReference>
<evidence type="ECO:0000256" key="12">
    <source>
        <dbReference type="ARBA" id="ARBA00023212"/>
    </source>
</evidence>
<dbReference type="Gene3D" id="1.10.8.1220">
    <property type="match status" value="1"/>
</dbReference>
<evidence type="ECO:0000256" key="8">
    <source>
        <dbReference type="ARBA" id="ARBA00022840"/>
    </source>
</evidence>
<evidence type="ECO:0000256" key="6">
    <source>
        <dbReference type="ARBA" id="ARBA00022737"/>
    </source>
</evidence>
<evidence type="ECO:0000256" key="5">
    <source>
        <dbReference type="ARBA" id="ARBA00022701"/>
    </source>
</evidence>
<dbReference type="InterPro" id="IPR043157">
    <property type="entry name" value="Dynein_AAA1S"/>
</dbReference>
<feature type="coiled-coil region" evidence="13">
    <location>
        <begin position="2762"/>
        <end position="2866"/>
    </location>
</feature>
<evidence type="ECO:0000256" key="1">
    <source>
        <dbReference type="ARBA" id="ARBA00004245"/>
    </source>
</evidence>
<dbReference type="InterPro" id="IPR024317">
    <property type="entry name" value="Dynein_heavy_chain_D4_dom"/>
</dbReference>
<comment type="subcellular location">
    <subcellularLocation>
        <location evidence="1">Cytoplasm</location>
        <location evidence="1">Cytoskeleton</location>
    </subcellularLocation>
</comment>
<dbReference type="InterPro" id="IPR004273">
    <property type="entry name" value="Dynein_heavy_D6_P-loop"/>
</dbReference>
<dbReference type="InterPro" id="IPR042222">
    <property type="entry name" value="Dynein_2_N"/>
</dbReference>
<dbReference type="InterPro" id="IPR035699">
    <property type="entry name" value="AAA_6"/>
</dbReference>
<dbReference type="Gene3D" id="3.20.180.20">
    <property type="entry name" value="Dynein heavy chain, N-terminal domain 2"/>
    <property type="match status" value="1"/>
</dbReference>
<keyword evidence="10 13" id="KW-0175">Coiled coil</keyword>
<dbReference type="STRING" id="94128.A0A2A3EC30"/>
<dbReference type="OrthoDB" id="447173at2759"/>
<dbReference type="Pfam" id="PF12780">
    <property type="entry name" value="AAA_8"/>
    <property type="match status" value="1"/>
</dbReference>
<evidence type="ECO:0000256" key="2">
    <source>
        <dbReference type="ARBA" id="ARBA00008887"/>
    </source>
</evidence>
<dbReference type="Gene3D" id="3.10.490.20">
    <property type="match status" value="1"/>
</dbReference>
<evidence type="ECO:0000256" key="10">
    <source>
        <dbReference type="ARBA" id="ARBA00023054"/>
    </source>
</evidence>
<keyword evidence="6" id="KW-0677">Repeat</keyword>
<dbReference type="Gene3D" id="1.10.8.720">
    <property type="entry name" value="Region D6 of dynein motor"/>
    <property type="match status" value="1"/>
</dbReference>
<dbReference type="Proteomes" id="UP000242457">
    <property type="component" value="Unassembled WGS sequence"/>
</dbReference>
<feature type="coiled-coil region" evidence="13">
    <location>
        <begin position="2543"/>
        <end position="2633"/>
    </location>
</feature>
<evidence type="ECO:0000256" key="3">
    <source>
        <dbReference type="ARBA" id="ARBA00022197"/>
    </source>
</evidence>
<dbReference type="Pfam" id="PF12774">
    <property type="entry name" value="AAA_6"/>
    <property type="match status" value="1"/>
</dbReference>
<evidence type="ECO:0000259" key="14">
    <source>
        <dbReference type="SMART" id="SM00382"/>
    </source>
</evidence>
<dbReference type="InterPro" id="IPR042228">
    <property type="entry name" value="Dynein_linker_3"/>
</dbReference>
<dbReference type="FunFam" id="1.20.920.20:FF:000002">
    <property type="entry name" value="Cytoplasmic dynein 1 heavy chain"/>
    <property type="match status" value="1"/>
</dbReference>
<evidence type="ECO:0000313" key="16">
    <source>
        <dbReference type="Proteomes" id="UP000242457"/>
    </source>
</evidence>
<gene>
    <name evidence="15" type="ORF">APICC_00269</name>
</gene>
<dbReference type="PANTHER" id="PTHR45703">
    <property type="entry name" value="DYNEIN HEAVY CHAIN"/>
    <property type="match status" value="1"/>
</dbReference>
<evidence type="ECO:0000256" key="7">
    <source>
        <dbReference type="ARBA" id="ARBA00022741"/>
    </source>
</evidence>
<evidence type="ECO:0000256" key="9">
    <source>
        <dbReference type="ARBA" id="ARBA00023017"/>
    </source>
</evidence>
<dbReference type="EMBL" id="KZ288293">
    <property type="protein sequence ID" value="PBC29034.1"/>
    <property type="molecule type" value="Genomic_DNA"/>
</dbReference>
<dbReference type="Pfam" id="PF03028">
    <property type="entry name" value="Dynein_heavy"/>
    <property type="match status" value="1"/>
</dbReference>